<proteinExistence type="predicted"/>
<evidence type="ECO:0000313" key="9">
    <source>
        <dbReference type="EMBL" id="MXS27597.1"/>
    </source>
</evidence>
<dbReference type="EMBL" id="WVTI01000063">
    <property type="protein sequence ID" value="MXS27597.1"/>
    <property type="molecule type" value="Genomic_DNA"/>
</dbReference>
<evidence type="ECO:0000256" key="5">
    <source>
        <dbReference type="ARBA" id="ARBA00022984"/>
    </source>
</evidence>
<evidence type="ECO:0000256" key="3">
    <source>
        <dbReference type="ARBA" id="ARBA00022692"/>
    </source>
</evidence>
<evidence type="ECO:0000256" key="6">
    <source>
        <dbReference type="ARBA" id="ARBA00022989"/>
    </source>
</evidence>
<evidence type="ECO:0000313" key="10">
    <source>
        <dbReference type="Proteomes" id="UP000439965"/>
    </source>
</evidence>
<dbReference type="GO" id="GO:0008360">
    <property type="term" value="P:regulation of cell shape"/>
    <property type="evidence" value="ECO:0007669"/>
    <property type="project" value="UniProtKB-KW"/>
</dbReference>
<gene>
    <name evidence="9" type="ORF">GTI89_16220</name>
</gene>
<comment type="caution">
    <text evidence="9">The sequence shown here is derived from an EMBL/GenBank/DDBJ whole genome shotgun (WGS) entry which is preliminary data.</text>
</comment>
<dbReference type="GO" id="GO:0009252">
    <property type="term" value="P:peptidoglycan biosynthetic process"/>
    <property type="evidence" value="ECO:0007669"/>
    <property type="project" value="UniProtKB-KW"/>
</dbReference>
<feature type="non-terminal residue" evidence="9">
    <location>
        <position position="1"/>
    </location>
</feature>
<dbReference type="GO" id="GO:0005886">
    <property type="term" value="C:plasma membrane"/>
    <property type="evidence" value="ECO:0007669"/>
    <property type="project" value="UniProtKB-SubCell"/>
</dbReference>
<dbReference type="SUPFAM" id="SSF56519">
    <property type="entry name" value="Penicillin binding protein dimerisation domain"/>
    <property type="match status" value="1"/>
</dbReference>
<dbReference type="Pfam" id="PF03717">
    <property type="entry name" value="PBP_dimer"/>
    <property type="match status" value="1"/>
</dbReference>
<dbReference type="GO" id="GO:0071555">
    <property type="term" value="P:cell wall organization"/>
    <property type="evidence" value="ECO:0007669"/>
    <property type="project" value="UniProtKB-KW"/>
</dbReference>
<accession>A0A6I4XIQ8</accession>
<dbReference type="Gene3D" id="3.90.1310.10">
    <property type="entry name" value="Penicillin-binding protein 2a (Domain 2)"/>
    <property type="match status" value="1"/>
</dbReference>
<keyword evidence="4" id="KW-0133">Cell shape</keyword>
<dbReference type="PANTHER" id="PTHR30627">
    <property type="entry name" value="PEPTIDOGLYCAN D,D-TRANSPEPTIDASE"/>
    <property type="match status" value="1"/>
</dbReference>
<sequence length="276" mass="30611">NLAITYTRGKNIEGKDILPIANKVNELINVPVDPNLTDRDKKDYWLANPENLKAAQARLTDQDKEDEKGNKITDEGTLYAKAVEKVTPEEIAFDDRTLQAVTIFKRMNAASQMNTVFIKNEGVTEGEIATIGEHTAEISGVSTGTDWTRDYSQSGALRSLLGTVSTEKQGLPAEEVDEYLKKGYARNDRVGTSYLEKQYEDVLQGKKAKSEVVLDNNGKIVSQTPISKGEKGSNLKLTIDSNFQNKVDEILQRNYSQIVKTIGPYSENAYVVAMNP</sequence>
<keyword evidence="6" id="KW-0472">Membrane</keyword>
<organism evidence="9 10">
    <name type="scientific">Enterococcus gallinarum</name>
    <dbReference type="NCBI Taxonomy" id="1353"/>
    <lineage>
        <taxon>Bacteria</taxon>
        <taxon>Bacillati</taxon>
        <taxon>Bacillota</taxon>
        <taxon>Bacilli</taxon>
        <taxon>Lactobacillales</taxon>
        <taxon>Enterococcaceae</taxon>
        <taxon>Enterococcus</taxon>
    </lineage>
</organism>
<evidence type="ECO:0000259" key="8">
    <source>
        <dbReference type="Pfam" id="PF03717"/>
    </source>
</evidence>
<dbReference type="InterPro" id="IPR036138">
    <property type="entry name" value="PBP_dimer_sf"/>
</dbReference>
<reference evidence="9 10" key="1">
    <citation type="submission" date="2019-04" db="EMBL/GenBank/DDBJ databases">
        <title>Step-wise assembly of the neonatal virome modulated by breast feeding.</title>
        <authorList>
            <person name="Liang G."/>
            <person name="Bushman F."/>
        </authorList>
    </citation>
    <scope>NUCLEOTIDE SEQUENCE [LARGE SCALE GENOMIC DNA]</scope>
    <source>
        <strain evidence="9 10">E3404</strain>
    </source>
</reference>
<keyword evidence="7" id="KW-0961">Cell wall biogenesis/degradation</keyword>
<evidence type="ECO:0000256" key="1">
    <source>
        <dbReference type="ARBA" id="ARBA00004162"/>
    </source>
</evidence>
<feature type="non-terminal residue" evidence="9">
    <location>
        <position position="276"/>
    </location>
</feature>
<evidence type="ECO:0000256" key="2">
    <source>
        <dbReference type="ARBA" id="ARBA00022475"/>
    </source>
</evidence>
<keyword evidence="2" id="KW-1003">Cell membrane</keyword>
<feature type="domain" description="Penicillin-binding protein dimerisation" evidence="8">
    <location>
        <begin position="51"/>
        <end position="223"/>
    </location>
</feature>
<keyword evidence="6" id="KW-1133">Transmembrane helix</keyword>
<dbReference type="InterPro" id="IPR005311">
    <property type="entry name" value="PBP_dimer"/>
</dbReference>
<evidence type="ECO:0000256" key="7">
    <source>
        <dbReference type="ARBA" id="ARBA00023316"/>
    </source>
</evidence>
<keyword evidence="5" id="KW-0573">Peptidoglycan synthesis</keyword>
<comment type="subcellular location">
    <subcellularLocation>
        <location evidence="1">Cell membrane</location>
        <topology evidence="1">Single-pass membrane protein</topology>
    </subcellularLocation>
</comment>
<name>A0A6I4XIQ8_ENTGA</name>
<protein>
    <submittedName>
        <fullName evidence="9">Penicillin-binding protein 2</fullName>
    </submittedName>
</protein>
<dbReference type="PANTHER" id="PTHR30627:SF2">
    <property type="entry name" value="PEPTIDOGLYCAN D,D-TRANSPEPTIDASE MRDA"/>
    <property type="match status" value="1"/>
</dbReference>
<dbReference type="AlphaFoldDB" id="A0A6I4XIQ8"/>
<dbReference type="GO" id="GO:0071972">
    <property type="term" value="F:peptidoglycan L,D-transpeptidase activity"/>
    <property type="evidence" value="ECO:0007669"/>
    <property type="project" value="TreeGrafter"/>
</dbReference>
<evidence type="ECO:0000256" key="4">
    <source>
        <dbReference type="ARBA" id="ARBA00022960"/>
    </source>
</evidence>
<dbReference type="InterPro" id="IPR050515">
    <property type="entry name" value="Beta-lactam/transpept"/>
</dbReference>
<dbReference type="Gene3D" id="1.10.10.1230">
    <property type="entry name" value="Penicillin-binding protein, N-terminal non-catalytic domain, head sub-domain"/>
    <property type="match status" value="1"/>
</dbReference>
<dbReference type="GO" id="GO:0008658">
    <property type="term" value="F:penicillin binding"/>
    <property type="evidence" value="ECO:0007669"/>
    <property type="project" value="InterPro"/>
</dbReference>
<keyword evidence="3" id="KW-0812">Transmembrane</keyword>
<dbReference type="Proteomes" id="UP000439965">
    <property type="component" value="Unassembled WGS sequence"/>
</dbReference>